<keyword evidence="1" id="KW-1133">Transmembrane helix</keyword>
<dbReference type="AlphaFoldDB" id="A0A5D3YHD4"/>
<keyword evidence="3" id="KW-1185">Reference proteome</keyword>
<sequence>MNRYKFLYLFWLMPLAFLFLIIQQGTVYYGINDTFENGTSYTAEVLEFELKQIAAQTNGYIVLQFKTKDGTEIQRQLSLPVEMAGDLQEIRVVPVRYNPGGWQEIVLLPTIDTQKNLVWTNGLMAFVALLITTGIAIAAHRFANKKLSEDQEEFVIERVD</sequence>
<comment type="caution">
    <text evidence="2">The sequence shown here is derived from an EMBL/GenBank/DDBJ whole genome shotgun (WGS) entry which is preliminary data.</text>
</comment>
<protein>
    <submittedName>
        <fullName evidence="2">Uncharacterized protein</fullName>
    </submittedName>
</protein>
<evidence type="ECO:0000256" key="1">
    <source>
        <dbReference type="SAM" id="Phobius"/>
    </source>
</evidence>
<accession>A0A5D3YHD4</accession>
<gene>
    <name evidence="2" type="ORF">LX73_2087</name>
</gene>
<proteinExistence type="predicted"/>
<keyword evidence="1" id="KW-0812">Transmembrane</keyword>
<evidence type="ECO:0000313" key="3">
    <source>
        <dbReference type="Proteomes" id="UP000324595"/>
    </source>
</evidence>
<dbReference type="Proteomes" id="UP000324595">
    <property type="component" value="Unassembled WGS sequence"/>
</dbReference>
<dbReference type="OrthoDB" id="1524361at2"/>
<name>A0A5D3YHD4_9BACT</name>
<feature type="transmembrane region" description="Helical" evidence="1">
    <location>
        <begin position="117"/>
        <end position="139"/>
    </location>
</feature>
<dbReference type="RefSeq" id="WP_148899413.1">
    <property type="nucleotide sequence ID" value="NZ_VNHY01000003.1"/>
</dbReference>
<dbReference type="EMBL" id="VNHY01000003">
    <property type="protein sequence ID" value="TYP92724.1"/>
    <property type="molecule type" value="Genomic_DNA"/>
</dbReference>
<feature type="transmembrane region" description="Helical" evidence="1">
    <location>
        <begin position="7"/>
        <end position="31"/>
    </location>
</feature>
<reference evidence="2 3" key="1">
    <citation type="submission" date="2019-07" db="EMBL/GenBank/DDBJ databases">
        <title>Genomic Encyclopedia of Archaeal and Bacterial Type Strains, Phase II (KMG-II): from individual species to whole genera.</title>
        <authorList>
            <person name="Goeker M."/>
        </authorList>
    </citation>
    <scope>NUCLEOTIDE SEQUENCE [LARGE SCALE GENOMIC DNA]</scope>
    <source>
        <strain evidence="2 3">DSM 21935</strain>
    </source>
</reference>
<keyword evidence="1" id="KW-0472">Membrane</keyword>
<evidence type="ECO:0000313" key="2">
    <source>
        <dbReference type="EMBL" id="TYP92724.1"/>
    </source>
</evidence>
<organism evidence="2 3">
    <name type="scientific">Fodinibius salinus</name>
    <dbReference type="NCBI Taxonomy" id="860790"/>
    <lineage>
        <taxon>Bacteria</taxon>
        <taxon>Pseudomonadati</taxon>
        <taxon>Balneolota</taxon>
        <taxon>Balneolia</taxon>
        <taxon>Balneolales</taxon>
        <taxon>Balneolaceae</taxon>
        <taxon>Fodinibius</taxon>
    </lineage>
</organism>